<reference evidence="6" key="1">
    <citation type="submission" date="2016-10" db="EMBL/GenBank/DDBJ databases">
        <authorList>
            <person name="Varghese N."/>
            <person name="Submissions S."/>
        </authorList>
    </citation>
    <scope>NUCLEOTIDE SEQUENCE [LARGE SCALE GENOMIC DNA]</scope>
    <source>
        <strain evidence="6">DSM 1565</strain>
    </source>
</reference>
<organism evidence="5 6">
    <name type="scientific">Hyphomicrobium facile</name>
    <dbReference type="NCBI Taxonomy" id="51670"/>
    <lineage>
        <taxon>Bacteria</taxon>
        <taxon>Pseudomonadati</taxon>
        <taxon>Pseudomonadota</taxon>
        <taxon>Alphaproteobacteria</taxon>
        <taxon>Hyphomicrobiales</taxon>
        <taxon>Hyphomicrobiaceae</taxon>
        <taxon>Hyphomicrobium</taxon>
    </lineage>
</organism>
<evidence type="ECO:0000313" key="6">
    <source>
        <dbReference type="Proteomes" id="UP000199423"/>
    </source>
</evidence>
<protein>
    <submittedName>
        <fullName evidence="5">Phospholipid-binding lipoprotein MlaA</fullName>
    </submittedName>
</protein>
<feature type="chain" id="PRO_5011544909" evidence="4">
    <location>
        <begin position="24"/>
        <end position="330"/>
    </location>
</feature>
<dbReference type="RefSeq" id="WP_244531356.1">
    <property type="nucleotide sequence ID" value="NZ_FPCH01000004.1"/>
</dbReference>
<dbReference type="EMBL" id="FPCH01000004">
    <property type="protein sequence ID" value="SFV38441.1"/>
    <property type="molecule type" value="Genomic_DNA"/>
</dbReference>
<keyword evidence="6" id="KW-1185">Reference proteome</keyword>
<accession>A0A1I7NUV2</accession>
<dbReference type="PANTHER" id="PTHR30035">
    <property type="entry name" value="LIPOPROTEIN VACJ-RELATED"/>
    <property type="match status" value="1"/>
</dbReference>
<feature type="signal peptide" evidence="4">
    <location>
        <begin position="1"/>
        <end position="23"/>
    </location>
</feature>
<gene>
    <name evidence="5" type="ORF">SAMN04488557_3668</name>
</gene>
<dbReference type="Pfam" id="PF04333">
    <property type="entry name" value="MlaA"/>
    <property type="match status" value="1"/>
</dbReference>
<evidence type="ECO:0000256" key="1">
    <source>
        <dbReference type="ARBA" id="ARBA00010634"/>
    </source>
</evidence>
<evidence type="ECO:0000256" key="4">
    <source>
        <dbReference type="SAM" id="SignalP"/>
    </source>
</evidence>
<comment type="similarity">
    <text evidence="1">Belongs to the MlaA family.</text>
</comment>
<dbReference type="InterPro" id="IPR007428">
    <property type="entry name" value="MlaA"/>
</dbReference>
<proteinExistence type="inferred from homology"/>
<evidence type="ECO:0000256" key="3">
    <source>
        <dbReference type="SAM" id="MobiDB-lite"/>
    </source>
</evidence>
<evidence type="ECO:0000313" key="5">
    <source>
        <dbReference type="EMBL" id="SFV38441.1"/>
    </source>
</evidence>
<dbReference type="PANTHER" id="PTHR30035:SF3">
    <property type="entry name" value="INTERMEMBRANE PHOSPHOLIPID TRANSPORT SYSTEM LIPOPROTEIN MLAA"/>
    <property type="match status" value="1"/>
</dbReference>
<sequence>MKFRAIFNLTGSMLVAAGMSACAGSPMSLPPAQYLASPEKDEEPKAISDPNEAFNRAVFENNQKFNHAVLYPVAKAYNENVPQAVRDRVEAFSTNLSEPMVFANNILQLRPQAAATTLGRFVLNSTVGVGGLFDVAVAQGLNHQSGDFGQTMFVWGYRDSSYLVLPIVGPTNVRDAMGSSIEFAVQLDSGALLPASLMSMKSIADFVEDVQPVTNAVGVAGSVSSPLTNLSKAQDMETLEDSSLDFYTMLRSVTDQKRQAELQEALDTSALTSTPPPPDPNAIEPVTVLVSSPTMLEVRRVVDASKTANPGTGTMVIIGPPSPADAPIAR</sequence>
<dbReference type="PRINTS" id="PR01805">
    <property type="entry name" value="VACJLIPOPROT"/>
</dbReference>
<evidence type="ECO:0000256" key="2">
    <source>
        <dbReference type="ARBA" id="ARBA00022729"/>
    </source>
</evidence>
<dbReference type="STRING" id="51670.SAMN04488557_3668"/>
<dbReference type="AlphaFoldDB" id="A0A1I7NUV2"/>
<keyword evidence="2 4" id="KW-0732">Signal</keyword>
<keyword evidence="5" id="KW-0449">Lipoprotein</keyword>
<name>A0A1I7NUV2_9HYPH</name>
<dbReference type="GO" id="GO:0120010">
    <property type="term" value="P:intermembrane phospholipid transfer"/>
    <property type="evidence" value="ECO:0007669"/>
    <property type="project" value="TreeGrafter"/>
</dbReference>
<feature type="region of interest" description="Disordered" evidence="3">
    <location>
        <begin position="307"/>
        <end position="330"/>
    </location>
</feature>
<dbReference type="GO" id="GO:0016020">
    <property type="term" value="C:membrane"/>
    <property type="evidence" value="ECO:0007669"/>
    <property type="project" value="InterPro"/>
</dbReference>
<dbReference type="Proteomes" id="UP000199423">
    <property type="component" value="Unassembled WGS sequence"/>
</dbReference>
<dbReference type="PROSITE" id="PS51257">
    <property type="entry name" value="PROKAR_LIPOPROTEIN"/>
    <property type="match status" value="1"/>
</dbReference>